<organism evidence="4 5">
    <name type="scientific">Actinoallomurus iriomotensis</name>
    <dbReference type="NCBI Taxonomy" id="478107"/>
    <lineage>
        <taxon>Bacteria</taxon>
        <taxon>Bacillati</taxon>
        <taxon>Actinomycetota</taxon>
        <taxon>Actinomycetes</taxon>
        <taxon>Streptosporangiales</taxon>
        <taxon>Thermomonosporaceae</taxon>
        <taxon>Actinoallomurus</taxon>
    </lineage>
</organism>
<keyword evidence="2" id="KW-0472">Membrane</keyword>
<dbReference type="InterPro" id="IPR005031">
    <property type="entry name" value="COQ10_START"/>
</dbReference>
<accession>A0A9W6RDM8</accession>
<dbReference type="EMBL" id="BSTJ01000002">
    <property type="protein sequence ID" value="GLY73871.1"/>
    <property type="molecule type" value="Genomic_DNA"/>
</dbReference>
<proteinExistence type="predicted"/>
<evidence type="ECO:0000256" key="2">
    <source>
        <dbReference type="SAM" id="Phobius"/>
    </source>
</evidence>
<dbReference type="Gene3D" id="3.30.530.20">
    <property type="match status" value="1"/>
</dbReference>
<keyword evidence="2" id="KW-0812">Transmembrane</keyword>
<evidence type="ECO:0000313" key="5">
    <source>
        <dbReference type="Proteomes" id="UP001165135"/>
    </source>
</evidence>
<feature type="transmembrane region" description="Helical" evidence="2">
    <location>
        <begin position="109"/>
        <end position="128"/>
    </location>
</feature>
<protein>
    <recommendedName>
        <fullName evidence="3">Coenzyme Q-binding protein COQ10 START domain-containing protein</fullName>
    </recommendedName>
</protein>
<reference evidence="4" key="1">
    <citation type="submission" date="2023-03" db="EMBL/GenBank/DDBJ databases">
        <title>Actinoallomurus iriomotensis NBRC 103681.</title>
        <authorList>
            <person name="Ichikawa N."/>
            <person name="Sato H."/>
            <person name="Tonouchi N."/>
        </authorList>
    </citation>
    <scope>NUCLEOTIDE SEQUENCE</scope>
    <source>
        <strain evidence="4">NBRC 103681</strain>
    </source>
</reference>
<dbReference type="CDD" id="cd07817">
    <property type="entry name" value="SRPBCC_8"/>
    <property type="match status" value="1"/>
</dbReference>
<feature type="region of interest" description="Disordered" evidence="1">
    <location>
        <begin position="281"/>
        <end position="312"/>
    </location>
</feature>
<name>A0A9W6RDM8_9ACTN</name>
<evidence type="ECO:0000259" key="3">
    <source>
        <dbReference type="Pfam" id="PF03364"/>
    </source>
</evidence>
<feature type="domain" description="Coenzyme Q-binding protein COQ10 START" evidence="3">
    <location>
        <begin position="147"/>
        <end position="270"/>
    </location>
</feature>
<comment type="caution">
    <text evidence="4">The sequence shown here is derived from an EMBL/GenBank/DDBJ whole genome shotgun (WGS) entry which is preliminary data.</text>
</comment>
<evidence type="ECO:0000313" key="4">
    <source>
        <dbReference type="EMBL" id="GLY73871.1"/>
    </source>
</evidence>
<dbReference type="AlphaFoldDB" id="A0A9W6RDM8"/>
<dbReference type="Pfam" id="PF03364">
    <property type="entry name" value="Polyketide_cyc"/>
    <property type="match status" value="1"/>
</dbReference>
<keyword evidence="2" id="KW-1133">Transmembrane helix</keyword>
<dbReference type="PANTHER" id="PTHR33824">
    <property type="entry name" value="POLYKETIDE CYCLASE/DEHYDRASE AND LIPID TRANSPORT SUPERFAMILY PROTEIN"/>
    <property type="match status" value="1"/>
</dbReference>
<dbReference type="InterPro" id="IPR023393">
    <property type="entry name" value="START-like_dom_sf"/>
</dbReference>
<dbReference type="SUPFAM" id="SSF55961">
    <property type="entry name" value="Bet v1-like"/>
    <property type="match status" value="1"/>
</dbReference>
<dbReference type="Proteomes" id="UP001165135">
    <property type="component" value="Unassembled WGS sequence"/>
</dbReference>
<dbReference type="InterPro" id="IPR047137">
    <property type="entry name" value="ORF3"/>
</dbReference>
<sequence length="312" mass="34543">MEEETRGDVMNDHRLRTLARGLGWASLGLGAVQLGAPNTVRRVGGVDDSTVARVMVPLVGARELLHTAALLGSRLPERWVWTRVAGDAVDLTALGCAVSRRRGARRRRAMAATAAVAAITALDVYIAARGDRRLWRRGLALHAAITVKRPRGEVYGFWRDLENLPRFMIHLESVRVIDQRRSHWTVRGPVGRAIEWDAAIVDDRPEELITWRSTDGALHNTGTVRFVDAPGGRGTEVHVELRCEPPGGVVGAAFARLIGEHPDQQVRDDLRRFKQVMETGEVVRSEGSPEGVHAIRQLRQRPAQPMMSGRRS</sequence>
<evidence type="ECO:0000256" key="1">
    <source>
        <dbReference type="SAM" id="MobiDB-lite"/>
    </source>
</evidence>
<gene>
    <name evidence="4" type="ORF">Airi01_021380</name>
</gene>
<dbReference type="PANTHER" id="PTHR33824:SF7">
    <property type="entry name" value="POLYKETIDE CYCLASE_DEHYDRASE AND LIPID TRANSPORT SUPERFAMILY PROTEIN"/>
    <property type="match status" value="1"/>
</dbReference>